<evidence type="ECO:0000256" key="9">
    <source>
        <dbReference type="SAM" id="Phobius"/>
    </source>
</evidence>
<evidence type="ECO:0000256" key="4">
    <source>
        <dbReference type="ARBA" id="ARBA00022475"/>
    </source>
</evidence>
<evidence type="ECO:0000256" key="8">
    <source>
        <dbReference type="SAM" id="MobiDB-lite"/>
    </source>
</evidence>
<evidence type="ECO:0000256" key="6">
    <source>
        <dbReference type="ARBA" id="ARBA00022989"/>
    </source>
</evidence>
<comment type="caution">
    <text evidence="10">The sequence shown here is derived from an EMBL/GenBank/DDBJ whole genome shotgun (WGS) entry which is preliminary data.</text>
</comment>
<evidence type="ECO:0000256" key="7">
    <source>
        <dbReference type="ARBA" id="ARBA00023136"/>
    </source>
</evidence>
<dbReference type="AlphaFoldDB" id="A0A2V0NSV7"/>
<dbReference type="OrthoDB" id="165352at2759"/>
<dbReference type="InterPro" id="IPR045861">
    <property type="entry name" value="CorA_cytoplasmic_dom"/>
</dbReference>
<dbReference type="Gene3D" id="1.20.58.340">
    <property type="entry name" value="Magnesium transport protein CorA, transmembrane region"/>
    <property type="match status" value="1"/>
</dbReference>
<proteinExistence type="inferred from homology"/>
<comment type="subcellular location">
    <subcellularLocation>
        <location evidence="1">Cell membrane</location>
        <topology evidence="1">Multi-pass membrane protein</topology>
    </subcellularLocation>
</comment>
<dbReference type="GO" id="GO:0000287">
    <property type="term" value="F:magnesium ion binding"/>
    <property type="evidence" value="ECO:0007669"/>
    <property type="project" value="TreeGrafter"/>
</dbReference>
<dbReference type="Proteomes" id="UP000247498">
    <property type="component" value="Unassembled WGS sequence"/>
</dbReference>
<reference evidence="10 11" key="1">
    <citation type="journal article" date="2018" name="Sci. Rep.">
        <title>Raphidocelis subcapitata (=Pseudokirchneriella subcapitata) provides an insight into genome evolution and environmental adaptations in the Sphaeropleales.</title>
        <authorList>
            <person name="Suzuki S."/>
            <person name="Yamaguchi H."/>
            <person name="Nakajima N."/>
            <person name="Kawachi M."/>
        </authorList>
    </citation>
    <scope>NUCLEOTIDE SEQUENCE [LARGE SCALE GENOMIC DNA]</scope>
    <source>
        <strain evidence="10 11">NIES-35</strain>
    </source>
</reference>
<dbReference type="InterPro" id="IPR002523">
    <property type="entry name" value="MgTranspt_CorA/ZnTranspt_ZntB"/>
</dbReference>
<dbReference type="GO" id="GO:0015087">
    <property type="term" value="F:cobalt ion transmembrane transporter activity"/>
    <property type="evidence" value="ECO:0007669"/>
    <property type="project" value="TreeGrafter"/>
</dbReference>
<dbReference type="Gene3D" id="3.30.460.20">
    <property type="entry name" value="CorA soluble domain-like"/>
    <property type="match status" value="1"/>
</dbReference>
<dbReference type="Pfam" id="PF01544">
    <property type="entry name" value="CorA"/>
    <property type="match status" value="1"/>
</dbReference>
<keyword evidence="3" id="KW-0813">Transport</keyword>
<evidence type="ECO:0000256" key="5">
    <source>
        <dbReference type="ARBA" id="ARBA00022692"/>
    </source>
</evidence>
<dbReference type="SUPFAM" id="SSF143865">
    <property type="entry name" value="CorA soluble domain-like"/>
    <property type="match status" value="1"/>
</dbReference>
<gene>
    <name evidence="10" type="ORF">Rsub_03017</name>
</gene>
<feature type="region of interest" description="Disordered" evidence="8">
    <location>
        <begin position="209"/>
        <end position="353"/>
    </location>
</feature>
<keyword evidence="5 9" id="KW-0812">Transmembrane</keyword>
<dbReference type="PANTHER" id="PTHR46494:SF1">
    <property type="entry name" value="CORA FAMILY METAL ION TRANSPORTER (EUROFUNG)"/>
    <property type="match status" value="1"/>
</dbReference>
<keyword evidence="4" id="KW-1003">Cell membrane</keyword>
<feature type="compositionally biased region" description="Gly residues" evidence="8">
    <location>
        <begin position="395"/>
        <end position="411"/>
    </location>
</feature>
<organism evidence="10 11">
    <name type="scientific">Raphidocelis subcapitata</name>
    <dbReference type="NCBI Taxonomy" id="307507"/>
    <lineage>
        <taxon>Eukaryota</taxon>
        <taxon>Viridiplantae</taxon>
        <taxon>Chlorophyta</taxon>
        <taxon>core chlorophytes</taxon>
        <taxon>Chlorophyceae</taxon>
        <taxon>CS clade</taxon>
        <taxon>Sphaeropleales</taxon>
        <taxon>Selenastraceae</taxon>
        <taxon>Raphidocelis</taxon>
    </lineage>
</organism>
<feature type="compositionally biased region" description="Low complexity" evidence="8">
    <location>
        <begin position="314"/>
        <end position="332"/>
    </location>
</feature>
<evidence type="ECO:0000313" key="10">
    <source>
        <dbReference type="EMBL" id="GBF90716.1"/>
    </source>
</evidence>
<feature type="compositionally biased region" description="Gly residues" evidence="8">
    <location>
        <begin position="419"/>
        <end position="434"/>
    </location>
</feature>
<dbReference type="GO" id="GO:0015095">
    <property type="term" value="F:magnesium ion transmembrane transporter activity"/>
    <property type="evidence" value="ECO:0007669"/>
    <property type="project" value="TreeGrafter"/>
</dbReference>
<evidence type="ECO:0000256" key="3">
    <source>
        <dbReference type="ARBA" id="ARBA00022448"/>
    </source>
</evidence>
<evidence type="ECO:0000256" key="2">
    <source>
        <dbReference type="ARBA" id="ARBA00009765"/>
    </source>
</evidence>
<feature type="region of interest" description="Disordered" evidence="8">
    <location>
        <begin position="1"/>
        <end position="23"/>
    </location>
</feature>
<accession>A0A2V0NSV7</accession>
<dbReference type="GO" id="GO:0050897">
    <property type="term" value="F:cobalt ion binding"/>
    <property type="evidence" value="ECO:0007669"/>
    <property type="project" value="TreeGrafter"/>
</dbReference>
<feature type="region of interest" description="Disordered" evidence="8">
    <location>
        <begin position="392"/>
        <end position="443"/>
    </location>
</feature>
<protein>
    <recommendedName>
        <fullName evidence="12">Magnesium transporter</fullName>
    </recommendedName>
</protein>
<evidence type="ECO:0008006" key="12">
    <source>
        <dbReference type="Google" id="ProtNLM"/>
    </source>
</evidence>
<dbReference type="SUPFAM" id="SSF144083">
    <property type="entry name" value="Magnesium transport protein CorA, transmembrane region"/>
    <property type="match status" value="1"/>
</dbReference>
<evidence type="ECO:0000313" key="11">
    <source>
        <dbReference type="Proteomes" id="UP000247498"/>
    </source>
</evidence>
<feature type="compositionally biased region" description="Gly residues" evidence="8">
    <location>
        <begin position="337"/>
        <end position="351"/>
    </location>
</feature>
<name>A0A2V0NSV7_9CHLO</name>
<feature type="region of interest" description="Disordered" evidence="8">
    <location>
        <begin position="592"/>
        <end position="646"/>
    </location>
</feature>
<dbReference type="EMBL" id="BDRX01000019">
    <property type="protein sequence ID" value="GBF90716.1"/>
    <property type="molecule type" value="Genomic_DNA"/>
</dbReference>
<feature type="transmembrane region" description="Helical" evidence="9">
    <location>
        <begin position="720"/>
        <end position="741"/>
    </location>
</feature>
<feature type="transmembrane region" description="Helical" evidence="9">
    <location>
        <begin position="753"/>
        <end position="774"/>
    </location>
</feature>
<dbReference type="InterPro" id="IPR045863">
    <property type="entry name" value="CorA_TM1_TM2"/>
</dbReference>
<evidence type="ECO:0000256" key="1">
    <source>
        <dbReference type="ARBA" id="ARBA00004651"/>
    </source>
</evidence>
<keyword evidence="11" id="KW-1185">Reference proteome</keyword>
<dbReference type="InParanoid" id="A0A2V0NSV7"/>
<keyword evidence="7 9" id="KW-0472">Membrane</keyword>
<feature type="compositionally biased region" description="Gly residues" evidence="8">
    <location>
        <begin position="273"/>
        <end position="288"/>
    </location>
</feature>
<feature type="compositionally biased region" description="Low complexity" evidence="8">
    <location>
        <begin position="607"/>
        <end position="629"/>
    </location>
</feature>
<keyword evidence="6 9" id="KW-1133">Transmembrane helix</keyword>
<dbReference type="STRING" id="307507.A0A2V0NSV7"/>
<sequence length="830" mass="85180">MAPPADGHAAAPAAPGAAPAAAPLAPAGASGASLLADATDAADADGWFTHELHVPSQAHLLSALLSERDAPLGRGGTASSASRSTAGWSELDLEVERLAQALSQLRCACDVTVVDYCSTRTRFATGLTNSSLGAFMAKERPPWSKVRWVNVTGGISGDVLKVLTEAYDLQPLALEDTTTFQRIKLDAYREHLFLTSYVFDLVDRKKERRAKEGGGDAPAKGKAAGGGDASGRSGRDGGGGGGGEGLRRRAPAGAGDVESGRGGAREPRAGRAGRAGGCAGCGGGGGGRSPCCRRRDRARPYVWGPPGGGGGDGSTTSSASSSGFSSLTSSGDDAGDYPGGPSGGGESGGGRWRPLRRVNARVWRDDDAAQLALDSWQRKLFAQREALSREWQERVGGGGAGAAGGAAGGGDASARHGAGRGGAAAAGTAGGGEGASSHASGRDPAARAVAAHLAAKHRRRARLRTPLCAPFYSFETSGRSLGRRKVMLEQVSFFLCPGGVVLSLFQRCGHAVAAPVLARLRGMQSLLVDSEDPGVLLQLLRGKYEVSQTRRLHLLSTDLSIMLRSYRRGRGAAVFTLQPMLSALEARCILPPPASDGDGDGSGSDGGAASERSGPAASLAGAPAGSAAARGRRSSRPGAAAAGGGAPWAAGSVYGGAGGGGLGRGGLYLSELAGMYVADLHDQAVTGEQDLAALLEHTNRLNELVFNSVSHSNESSNMTLAVLGTFFMPITFLAGVFGMNFDKMPELHWSYGYGYFWVVCGLMLALSFLFLLAYRIVNVPRSLREVHDKLMSCLSCLTCRWCFGCCGCARGCCGGGAARRRGRGGKEGAR</sequence>
<dbReference type="PANTHER" id="PTHR46494">
    <property type="entry name" value="CORA FAMILY METAL ION TRANSPORTER (EUROFUNG)"/>
    <property type="match status" value="1"/>
</dbReference>
<dbReference type="GO" id="GO:0005886">
    <property type="term" value="C:plasma membrane"/>
    <property type="evidence" value="ECO:0007669"/>
    <property type="project" value="UniProtKB-SubCell"/>
</dbReference>
<comment type="similarity">
    <text evidence="2">Belongs to the CorA metal ion transporter (MIT) (TC 1.A.35) family.</text>
</comment>